<accession>A0A419QEE3</accession>
<evidence type="ECO:0000313" key="2">
    <source>
        <dbReference type="Proteomes" id="UP000286415"/>
    </source>
</evidence>
<evidence type="ECO:0000313" key="1">
    <source>
        <dbReference type="EMBL" id="KAG5446150.1"/>
    </source>
</evidence>
<keyword evidence="2" id="KW-1185">Reference proteome</keyword>
<reference evidence="1 2" key="2">
    <citation type="journal article" date="2021" name="Genomics">
        <title>High-quality reference genome for Clonorchis sinensis.</title>
        <authorList>
            <person name="Young N.D."/>
            <person name="Stroehlein A.J."/>
            <person name="Kinkar L."/>
            <person name="Wang T."/>
            <person name="Sohn W.M."/>
            <person name="Chang B.C.H."/>
            <person name="Kaur P."/>
            <person name="Weisz D."/>
            <person name="Dudchenko O."/>
            <person name="Aiden E.L."/>
            <person name="Korhonen P.K."/>
            <person name="Gasser R.B."/>
        </authorList>
    </citation>
    <scope>NUCLEOTIDE SEQUENCE [LARGE SCALE GENOMIC DNA]</scope>
    <source>
        <strain evidence="1">Cs-k2</strain>
    </source>
</reference>
<gene>
    <name evidence="1" type="ORF">CSKR_106116</name>
</gene>
<organism evidence="1 2">
    <name type="scientific">Clonorchis sinensis</name>
    <name type="common">Chinese liver fluke</name>
    <dbReference type="NCBI Taxonomy" id="79923"/>
    <lineage>
        <taxon>Eukaryota</taxon>
        <taxon>Metazoa</taxon>
        <taxon>Spiralia</taxon>
        <taxon>Lophotrochozoa</taxon>
        <taxon>Platyhelminthes</taxon>
        <taxon>Trematoda</taxon>
        <taxon>Digenea</taxon>
        <taxon>Opisthorchiida</taxon>
        <taxon>Opisthorchiata</taxon>
        <taxon>Opisthorchiidae</taxon>
        <taxon>Clonorchis</taxon>
    </lineage>
</organism>
<proteinExistence type="predicted"/>
<protein>
    <submittedName>
        <fullName evidence="1">Uncharacterized protein</fullName>
    </submittedName>
</protein>
<sequence length="196" mass="22258">MGSTESLLYTRTRSQELRYNVLKGYKFGRETFDRWERDNSSGLGNLAVPQPSCFPRVAWQLGTERVLQLNSWSLDTAIISDDRQSKRAFRSRKTTIVNIVIIGSMTSVFNTDASLPHNHDLFESLIVKKRIKKLKTRSLLTSVDSHILQCLQPGAVRITRSPSWKAASIDTTQTFRDFCYTFCPGQGFTTALHPPL</sequence>
<reference evidence="1 2" key="1">
    <citation type="journal article" date="2018" name="Biotechnol. Adv.">
        <title>Improved genomic resources and new bioinformatic workflow for the carcinogenic parasite Clonorchis sinensis: Biotechnological implications.</title>
        <authorList>
            <person name="Wang D."/>
            <person name="Korhonen P.K."/>
            <person name="Gasser R.B."/>
            <person name="Young N.D."/>
        </authorList>
    </citation>
    <scope>NUCLEOTIDE SEQUENCE [LARGE SCALE GENOMIC DNA]</scope>
    <source>
        <strain evidence="1">Cs-k2</strain>
    </source>
</reference>
<name>A0A419QEE3_CLOSI</name>
<dbReference type="AlphaFoldDB" id="A0A419QEE3"/>
<dbReference type="InParanoid" id="A0A419QEE3"/>
<dbReference type="Proteomes" id="UP000286415">
    <property type="component" value="Unassembled WGS sequence"/>
</dbReference>
<dbReference type="EMBL" id="NIRI02000056">
    <property type="protein sequence ID" value="KAG5446150.1"/>
    <property type="molecule type" value="Genomic_DNA"/>
</dbReference>
<comment type="caution">
    <text evidence="1">The sequence shown here is derived from an EMBL/GenBank/DDBJ whole genome shotgun (WGS) entry which is preliminary data.</text>
</comment>